<evidence type="ECO:0000313" key="1">
    <source>
        <dbReference type="EMBL" id="CEK85987.1"/>
    </source>
</evidence>
<dbReference type="EMBL" id="HACG01039122">
    <property type="protein sequence ID" value="CEK85987.1"/>
    <property type="molecule type" value="Transcribed_RNA"/>
</dbReference>
<accession>A0A0B7AZG5</accession>
<dbReference type="AlphaFoldDB" id="A0A0B7AZG5"/>
<gene>
    <name evidence="1" type="primary">ORF151300</name>
</gene>
<reference evidence="1" key="1">
    <citation type="submission" date="2014-12" db="EMBL/GenBank/DDBJ databases">
        <title>Insight into the proteome of Arion vulgaris.</title>
        <authorList>
            <person name="Aradska J."/>
            <person name="Bulat T."/>
            <person name="Smidak R."/>
            <person name="Sarate P."/>
            <person name="Gangsoo J."/>
            <person name="Sialana F."/>
            <person name="Bilban M."/>
            <person name="Lubec G."/>
        </authorList>
    </citation>
    <scope>NUCLEOTIDE SEQUENCE</scope>
    <source>
        <tissue evidence="1">Skin</tissue>
    </source>
</reference>
<feature type="non-terminal residue" evidence="1">
    <location>
        <position position="55"/>
    </location>
</feature>
<protein>
    <submittedName>
        <fullName evidence="1">Uncharacterized protein</fullName>
    </submittedName>
</protein>
<name>A0A0B7AZG5_9EUPU</name>
<sequence>MYLLLLDKEKYRPSTLFSNIPNLMKETWRRTAERELKDCGLTWETIRRKVTEQQQ</sequence>
<organism evidence="1">
    <name type="scientific">Arion vulgaris</name>
    <dbReference type="NCBI Taxonomy" id="1028688"/>
    <lineage>
        <taxon>Eukaryota</taxon>
        <taxon>Metazoa</taxon>
        <taxon>Spiralia</taxon>
        <taxon>Lophotrochozoa</taxon>
        <taxon>Mollusca</taxon>
        <taxon>Gastropoda</taxon>
        <taxon>Heterobranchia</taxon>
        <taxon>Euthyneura</taxon>
        <taxon>Panpulmonata</taxon>
        <taxon>Eupulmonata</taxon>
        <taxon>Stylommatophora</taxon>
        <taxon>Helicina</taxon>
        <taxon>Arionoidea</taxon>
        <taxon>Arionidae</taxon>
        <taxon>Arion</taxon>
    </lineage>
</organism>
<proteinExistence type="predicted"/>